<evidence type="ECO:0000313" key="2">
    <source>
        <dbReference type="EMBL" id="GAA5044552.1"/>
    </source>
</evidence>
<dbReference type="Proteomes" id="UP001500603">
    <property type="component" value="Unassembled WGS sequence"/>
</dbReference>
<dbReference type="InterPro" id="IPR015020">
    <property type="entry name" value="Rv2525c-like_Glyco_Hydro-like"/>
</dbReference>
<organism evidence="2 3">
    <name type="scientific">Nocardia callitridis</name>
    <dbReference type="NCBI Taxonomy" id="648753"/>
    <lineage>
        <taxon>Bacteria</taxon>
        <taxon>Bacillati</taxon>
        <taxon>Actinomycetota</taxon>
        <taxon>Actinomycetes</taxon>
        <taxon>Mycobacteriales</taxon>
        <taxon>Nocardiaceae</taxon>
        <taxon>Nocardia</taxon>
    </lineage>
</organism>
<proteinExistence type="predicted"/>
<evidence type="ECO:0000259" key="1">
    <source>
        <dbReference type="Pfam" id="PF08924"/>
    </source>
</evidence>
<dbReference type="SUPFAM" id="SSF51445">
    <property type="entry name" value="(Trans)glycosidases"/>
    <property type="match status" value="1"/>
</dbReference>
<sequence length="210" mass="23165">MTELVDFSAALIEPQAIKDAGYVGVIGYFSDSRPGSNFGAKPLRKDYCDRLRAIGLEVVSNYQYGKGDTADWMGGYDAGVRHARTAVDYHRAAGGPECRPLYAPVDANPTLEQWNSLIAPFLRGWASVVGPEWVGVYANARCIDWAVEDGVARWFWQHNWSGDPALNGDHPAAHLHQIRVDDDQIDGVGIDVDTVLREDYGQWSKGVAQQ</sequence>
<comment type="caution">
    <text evidence="2">The sequence shown here is derived from an EMBL/GenBank/DDBJ whole genome shotgun (WGS) entry which is preliminary data.</text>
</comment>
<name>A0ABP9JVR5_9NOCA</name>
<reference evidence="3" key="1">
    <citation type="journal article" date="2019" name="Int. J. Syst. Evol. Microbiol.">
        <title>The Global Catalogue of Microorganisms (GCM) 10K type strain sequencing project: providing services to taxonomists for standard genome sequencing and annotation.</title>
        <authorList>
            <consortium name="The Broad Institute Genomics Platform"/>
            <consortium name="The Broad Institute Genome Sequencing Center for Infectious Disease"/>
            <person name="Wu L."/>
            <person name="Ma J."/>
        </authorList>
    </citation>
    <scope>NUCLEOTIDE SEQUENCE [LARGE SCALE GENOMIC DNA]</scope>
    <source>
        <strain evidence="3">JCM 18298</strain>
    </source>
</reference>
<keyword evidence="3" id="KW-1185">Reference proteome</keyword>
<dbReference type="RefSeq" id="WP_345493570.1">
    <property type="nucleotide sequence ID" value="NZ_BAABJM010000001.1"/>
</dbReference>
<evidence type="ECO:0000313" key="3">
    <source>
        <dbReference type="Proteomes" id="UP001500603"/>
    </source>
</evidence>
<dbReference type="Gene3D" id="3.20.20.80">
    <property type="entry name" value="Glycosidases"/>
    <property type="match status" value="1"/>
</dbReference>
<protein>
    <submittedName>
        <fullName evidence="2">DUF1906 domain-containing protein</fullName>
    </submittedName>
</protein>
<feature type="domain" description="Rv2525c-like glycoside hydrolase-like" evidence="1">
    <location>
        <begin position="15"/>
        <end position="194"/>
    </location>
</feature>
<dbReference type="InterPro" id="IPR017853">
    <property type="entry name" value="GH"/>
</dbReference>
<dbReference type="EMBL" id="BAABJM010000001">
    <property type="protein sequence ID" value="GAA5044552.1"/>
    <property type="molecule type" value="Genomic_DNA"/>
</dbReference>
<gene>
    <name evidence="2" type="ORF">GCM10023318_07470</name>
</gene>
<dbReference type="Pfam" id="PF08924">
    <property type="entry name" value="Rv2525c_GlyHyd-like"/>
    <property type="match status" value="1"/>
</dbReference>
<accession>A0ABP9JVR5</accession>